<evidence type="ECO:0000256" key="2">
    <source>
        <dbReference type="SAM" id="MobiDB-lite"/>
    </source>
</evidence>
<sequence length="222" mass="23875">MQLKRIAYTLCFSAGTVLLSGMVAFAQAPGSPQQPSMPQQQTPSSSTAGNPGAGSGAYPSTAPTSQDFAEKAFVSKALEGGEAEVQLGQLAQDKSQSNDVKQFAQKMVNDHSQMADKWLKPVAKQLEVPEPKGPSKKDKKEIAKLQGLSGADFDREYITMMVKDHQQDLKEFKNEADAAQDQNVKQIAQQGSNIIAKHLQLIEQIAKAHNVDVGGSEMSSSK</sequence>
<gene>
    <name evidence="5" type="ORF">P8935_05845</name>
</gene>
<evidence type="ECO:0000259" key="4">
    <source>
        <dbReference type="Pfam" id="PF13628"/>
    </source>
</evidence>
<evidence type="ECO:0000256" key="3">
    <source>
        <dbReference type="SAM" id="SignalP"/>
    </source>
</evidence>
<dbReference type="Gene3D" id="1.20.1260.10">
    <property type="match status" value="1"/>
</dbReference>
<feature type="region of interest" description="Disordered" evidence="2">
    <location>
        <begin position="28"/>
        <end position="66"/>
    </location>
</feature>
<protein>
    <submittedName>
        <fullName evidence="5">DUF4142 domain-containing protein</fullName>
    </submittedName>
</protein>
<feature type="signal peptide" evidence="3">
    <location>
        <begin position="1"/>
        <end position="26"/>
    </location>
</feature>
<feature type="chain" id="PRO_5044020186" evidence="3">
    <location>
        <begin position="27"/>
        <end position="222"/>
    </location>
</feature>
<organism evidence="5">
    <name type="scientific">Telmatobacter sp. DSM 110680</name>
    <dbReference type="NCBI Taxonomy" id="3036704"/>
    <lineage>
        <taxon>Bacteria</taxon>
        <taxon>Pseudomonadati</taxon>
        <taxon>Acidobacteriota</taxon>
        <taxon>Terriglobia</taxon>
        <taxon>Terriglobales</taxon>
        <taxon>Acidobacteriaceae</taxon>
        <taxon>Telmatobacter</taxon>
    </lineage>
</organism>
<dbReference type="PANTHER" id="PTHR38593:SF1">
    <property type="entry name" value="BLR2558 PROTEIN"/>
    <property type="match status" value="1"/>
</dbReference>
<feature type="coiled-coil region" evidence="1">
    <location>
        <begin position="162"/>
        <end position="189"/>
    </location>
</feature>
<dbReference type="PANTHER" id="PTHR38593">
    <property type="entry name" value="BLR2558 PROTEIN"/>
    <property type="match status" value="1"/>
</dbReference>
<dbReference type="InterPro" id="IPR012347">
    <property type="entry name" value="Ferritin-like"/>
</dbReference>
<keyword evidence="3" id="KW-0732">Signal</keyword>
<dbReference type="Pfam" id="PF13628">
    <property type="entry name" value="DUF4142"/>
    <property type="match status" value="1"/>
</dbReference>
<dbReference type="EMBL" id="CP121196">
    <property type="protein sequence ID" value="XBH18835.1"/>
    <property type="molecule type" value="Genomic_DNA"/>
</dbReference>
<feature type="compositionally biased region" description="Low complexity" evidence="2">
    <location>
        <begin position="29"/>
        <end position="46"/>
    </location>
</feature>
<proteinExistence type="predicted"/>
<name>A0AAU7DME9_9BACT</name>
<dbReference type="RefSeq" id="WP_348264053.1">
    <property type="nucleotide sequence ID" value="NZ_CP121196.1"/>
</dbReference>
<accession>A0AAU7DME9</accession>
<keyword evidence="1" id="KW-0175">Coiled coil</keyword>
<dbReference type="InterPro" id="IPR025419">
    <property type="entry name" value="DUF4142"/>
</dbReference>
<feature type="domain" description="DUF4142" evidence="4">
    <location>
        <begin position="70"/>
        <end position="205"/>
    </location>
</feature>
<reference evidence="5" key="1">
    <citation type="submission" date="2023-03" db="EMBL/GenBank/DDBJ databases">
        <title>Edaphobacter sp.</title>
        <authorList>
            <person name="Huber K.J."/>
            <person name="Papendorf J."/>
            <person name="Pilke C."/>
            <person name="Bunk B."/>
            <person name="Sproeer C."/>
            <person name="Pester M."/>
        </authorList>
    </citation>
    <scope>NUCLEOTIDE SEQUENCE</scope>
    <source>
        <strain evidence="5">DSM 110680</strain>
    </source>
</reference>
<dbReference type="AlphaFoldDB" id="A0AAU7DME9"/>
<evidence type="ECO:0000313" key="5">
    <source>
        <dbReference type="EMBL" id="XBH18835.1"/>
    </source>
</evidence>
<evidence type="ECO:0000256" key="1">
    <source>
        <dbReference type="SAM" id="Coils"/>
    </source>
</evidence>